<gene>
    <name evidence="1" type="primary">Dwil\GK27430</name>
    <name evidence="1" type="ORF">Dwil_GK27430</name>
</gene>
<dbReference type="InParanoid" id="A0A0Q9WVX9"/>
<reference evidence="1 2" key="1">
    <citation type="journal article" date="2007" name="Nature">
        <title>Evolution of genes and genomes on the Drosophila phylogeny.</title>
        <authorList>
            <consortium name="Drosophila 12 Genomes Consortium"/>
            <person name="Clark A.G."/>
            <person name="Eisen M.B."/>
            <person name="Smith D.R."/>
            <person name="Bergman C.M."/>
            <person name="Oliver B."/>
            <person name="Markow T.A."/>
            <person name="Kaufman T.C."/>
            <person name="Kellis M."/>
            <person name="Gelbart W."/>
            <person name="Iyer V.N."/>
            <person name="Pollard D.A."/>
            <person name="Sackton T.B."/>
            <person name="Larracuente A.M."/>
            <person name="Singh N.D."/>
            <person name="Abad J.P."/>
            <person name="Abt D.N."/>
            <person name="Adryan B."/>
            <person name="Aguade M."/>
            <person name="Akashi H."/>
            <person name="Anderson W.W."/>
            <person name="Aquadro C.F."/>
            <person name="Ardell D.H."/>
            <person name="Arguello R."/>
            <person name="Artieri C.G."/>
            <person name="Barbash D.A."/>
            <person name="Barker D."/>
            <person name="Barsanti P."/>
            <person name="Batterham P."/>
            <person name="Batzoglou S."/>
            <person name="Begun D."/>
            <person name="Bhutkar A."/>
            <person name="Blanco E."/>
            <person name="Bosak S.A."/>
            <person name="Bradley R.K."/>
            <person name="Brand A.D."/>
            <person name="Brent M.R."/>
            <person name="Brooks A.N."/>
            <person name="Brown R.H."/>
            <person name="Butlin R.K."/>
            <person name="Caggese C."/>
            <person name="Calvi B.R."/>
            <person name="Bernardo de Carvalho A."/>
            <person name="Caspi A."/>
            <person name="Castrezana S."/>
            <person name="Celniker S.E."/>
            <person name="Chang J.L."/>
            <person name="Chapple C."/>
            <person name="Chatterji S."/>
            <person name="Chinwalla A."/>
            <person name="Civetta A."/>
            <person name="Clifton S.W."/>
            <person name="Comeron J.M."/>
            <person name="Costello J.C."/>
            <person name="Coyne J.A."/>
            <person name="Daub J."/>
            <person name="David R.G."/>
            <person name="Delcher A.L."/>
            <person name="Delehaunty K."/>
            <person name="Do C.B."/>
            <person name="Ebling H."/>
            <person name="Edwards K."/>
            <person name="Eickbush T."/>
            <person name="Evans J.D."/>
            <person name="Filipski A."/>
            <person name="Findeiss S."/>
            <person name="Freyhult E."/>
            <person name="Fulton L."/>
            <person name="Fulton R."/>
            <person name="Garcia A.C."/>
            <person name="Gardiner A."/>
            <person name="Garfield D.A."/>
            <person name="Garvin B.E."/>
            <person name="Gibson G."/>
            <person name="Gilbert D."/>
            <person name="Gnerre S."/>
            <person name="Godfrey J."/>
            <person name="Good R."/>
            <person name="Gotea V."/>
            <person name="Gravely B."/>
            <person name="Greenberg A.J."/>
            <person name="Griffiths-Jones S."/>
            <person name="Gross S."/>
            <person name="Guigo R."/>
            <person name="Gustafson E.A."/>
            <person name="Haerty W."/>
            <person name="Hahn M.W."/>
            <person name="Halligan D.L."/>
            <person name="Halpern A.L."/>
            <person name="Halter G.M."/>
            <person name="Han M.V."/>
            <person name="Heger A."/>
            <person name="Hillier L."/>
            <person name="Hinrichs A.S."/>
            <person name="Holmes I."/>
            <person name="Hoskins R.A."/>
            <person name="Hubisz M.J."/>
            <person name="Hultmark D."/>
            <person name="Huntley M.A."/>
            <person name="Jaffe D.B."/>
            <person name="Jagadeeshan S."/>
            <person name="Jeck W.R."/>
            <person name="Johnson J."/>
            <person name="Jones C.D."/>
            <person name="Jordan W.C."/>
            <person name="Karpen G.H."/>
            <person name="Kataoka E."/>
            <person name="Keightley P.D."/>
            <person name="Kheradpour P."/>
            <person name="Kirkness E.F."/>
            <person name="Koerich L.B."/>
            <person name="Kristiansen K."/>
            <person name="Kudrna D."/>
            <person name="Kulathinal R.J."/>
            <person name="Kumar S."/>
            <person name="Kwok R."/>
            <person name="Lander E."/>
            <person name="Langley C.H."/>
            <person name="Lapoint R."/>
            <person name="Lazzaro B.P."/>
            <person name="Lee S.J."/>
            <person name="Levesque L."/>
            <person name="Li R."/>
            <person name="Lin C.F."/>
            <person name="Lin M.F."/>
            <person name="Lindblad-Toh K."/>
            <person name="Llopart A."/>
            <person name="Long M."/>
            <person name="Low L."/>
            <person name="Lozovsky E."/>
            <person name="Lu J."/>
            <person name="Luo M."/>
            <person name="Machado C.A."/>
            <person name="Makalowski W."/>
            <person name="Marzo M."/>
            <person name="Matsuda M."/>
            <person name="Matzkin L."/>
            <person name="McAllister B."/>
            <person name="McBride C.S."/>
            <person name="McKernan B."/>
            <person name="McKernan K."/>
            <person name="Mendez-Lago M."/>
            <person name="Minx P."/>
            <person name="Mollenhauer M.U."/>
            <person name="Montooth K."/>
            <person name="Mount S.M."/>
            <person name="Mu X."/>
            <person name="Myers E."/>
            <person name="Negre B."/>
            <person name="Newfeld S."/>
            <person name="Nielsen R."/>
            <person name="Noor M.A."/>
            <person name="O'Grady P."/>
            <person name="Pachter L."/>
            <person name="Papaceit M."/>
            <person name="Parisi M.J."/>
            <person name="Parisi M."/>
            <person name="Parts L."/>
            <person name="Pedersen J.S."/>
            <person name="Pesole G."/>
            <person name="Phillippy A.M."/>
            <person name="Ponting C.P."/>
            <person name="Pop M."/>
            <person name="Porcelli D."/>
            <person name="Powell J.R."/>
            <person name="Prohaska S."/>
            <person name="Pruitt K."/>
            <person name="Puig M."/>
            <person name="Quesneville H."/>
            <person name="Ram K.R."/>
            <person name="Rand D."/>
            <person name="Rasmussen M.D."/>
            <person name="Reed L.K."/>
            <person name="Reenan R."/>
            <person name="Reily A."/>
            <person name="Remington K.A."/>
            <person name="Rieger T.T."/>
            <person name="Ritchie M.G."/>
            <person name="Robin C."/>
            <person name="Rogers Y.H."/>
            <person name="Rohde C."/>
            <person name="Rozas J."/>
            <person name="Rubenfield M.J."/>
            <person name="Ruiz A."/>
            <person name="Russo S."/>
            <person name="Salzberg S.L."/>
            <person name="Sanchez-Gracia A."/>
            <person name="Saranga D.J."/>
            <person name="Sato H."/>
            <person name="Schaeffer S.W."/>
            <person name="Schatz M.C."/>
            <person name="Schlenke T."/>
            <person name="Schwartz R."/>
            <person name="Segarra C."/>
            <person name="Singh R.S."/>
            <person name="Sirot L."/>
            <person name="Sirota M."/>
            <person name="Sisneros N.B."/>
            <person name="Smith C.D."/>
            <person name="Smith T.F."/>
            <person name="Spieth J."/>
            <person name="Stage D.E."/>
            <person name="Stark A."/>
            <person name="Stephan W."/>
            <person name="Strausberg R.L."/>
            <person name="Strempel S."/>
            <person name="Sturgill D."/>
            <person name="Sutton G."/>
            <person name="Sutton G.G."/>
            <person name="Tao W."/>
            <person name="Teichmann S."/>
            <person name="Tobari Y.N."/>
            <person name="Tomimura Y."/>
            <person name="Tsolas J.M."/>
            <person name="Valente V.L."/>
            <person name="Venter E."/>
            <person name="Venter J.C."/>
            <person name="Vicario S."/>
            <person name="Vieira F.G."/>
            <person name="Vilella A.J."/>
            <person name="Villasante A."/>
            <person name="Walenz B."/>
            <person name="Wang J."/>
            <person name="Wasserman M."/>
            <person name="Watts T."/>
            <person name="Wilson D."/>
            <person name="Wilson R.K."/>
            <person name="Wing R.A."/>
            <person name="Wolfner M.F."/>
            <person name="Wong A."/>
            <person name="Wong G.K."/>
            <person name="Wu C.I."/>
            <person name="Wu G."/>
            <person name="Yamamoto D."/>
            <person name="Yang H.P."/>
            <person name="Yang S.P."/>
            <person name="Yorke J.A."/>
            <person name="Yoshida K."/>
            <person name="Zdobnov E."/>
            <person name="Zhang P."/>
            <person name="Zhang Y."/>
            <person name="Zimin A.V."/>
            <person name="Baldwin J."/>
            <person name="Abdouelleil A."/>
            <person name="Abdulkadir J."/>
            <person name="Abebe A."/>
            <person name="Abera B."/>
            <person name="Abreu J."/>
            <person name="Acer S.C."/>
            <person name="Aftuck L."/>
            <person name="Alexander A."/>
            <person name="An P."/>
            <person name="Anderson E."/>
            <person name="Anderson S."/>
            <person name="Arachi H."/>
            <person name="Azer M."/>
            <person name="Bachantsang P."/>
            <person name="Barry A."/>
            <person name="Bayul T."/>
            <person name="Berlin A."/>
            <person name="Bessette D."/>
            <person name="Bloom T."/>
            <person name="Blye J."/>
            <person name="Boguslavskiy L."/>
            <person name="Bonnet C."/>
            <person name="Boukhgalter B."/>
            <person name="Bourzgui I."/>
            <person name="Brown A."/>
            <person name="Cahill P."/>
            <person name="Channer S."/>
            <person name="Cheshatsang Y."/>
            <person name="Chuda L."/>
            <person name="Citroen M."/>
            <person name="Collymore A."/>
            <person name="Cooke P."/>
            <person name="Costello M."/>
            <person name="D'Aco K."/>
            <person name="Daza R."/>
            <person name="De Haan G."/>
            <person name="DeGray S."/>
            <person name="DeMaso C."/>
            <person name="Dhargay N."/>
            <person name="Dooley K."/>
            <person name="Dooley E."/>
            <person name="Doricent M."/>
            <person name="Dorje P."/>
            <person name="Dorjee K."/>
            <person name="Dupes A."/>
            <person name="Elong R."/>
            <person name="Falk J."/>
            <person name="Farina A."/>
            <person name="Faro S."/>
            <person name="Ferguson D."/>
            <person name="Fisher S."/>
            <person name="Foley C.D."/>
            <person name="Franke A."/>
            <person name="Friedrich D."/>
            <person name="Gadbois L."/>
            <person name="Gearin G."/>
            <person name="Gearin C.R."/>
            <person name="Giannoukos G."/>
            <person name="Goode T."/>
            <person name="Graham J."/>
            <person name="Grandbois E."/>
            <person name="Grewal S."/>
            <person name="Gyaltsen K."/>
            <person name="Hafez N."/>
            <person name="Hagos B."/>
            <person name="Hall J."/>
            <person name="Henson C."/>
            <person name="Hollinger A."/>
            <person name="Honan T."/>
            <person name="Huard M.D."/>
            <person name="Hughes L."/>
            <person name="Hurhula B."/>
            <person name="Husby M.E."/>
            <person name="Kamat A."/>
            <person name="Kanga B."/>
            <person name="Kashin S."/>
            <person name="Khazanovich D."/>
            <person name="Kisner P."/>
            <person name="Lance K."/>
            <person name="Lara M."/>
            <person name="Lee W."/>
            <person name="Lennon N."/>
            <person name="Letendre F."/>
            <person name="LeVine R."/>
            <person name="Lipovsky A."/>
            <person name="Liu X."/>
            <person name="Liu J."/>
            <person name="Liu S."/>
            <person name="Lokyitsang T."/>
            <person name="Lokyitsang Y."/>
            <person name="Lubonja R."/>
            <person name="Lui A."/>
            <person name="MacDonald P."/>
            <person name="Magnisalis V."/>
            <person name="Maru K."/>
            <person name="Matthews C."/>
            <person name="McCusker W."/>
            <person name="McDonough S."/>
            <person name="Mehta T."/>
            <person name="Meldrim J."/>
            <person name="Meneus L."/>
            <person name="Mihai O."/>
            <person name="Mihalev A."/>
            <person name="Mihova T."/>
            <person name="Mittelman R."/>
            <person name="Mlenga V."/>
            <person name="Montmayeur A."/>
            <person name="Mulrain L."/>
            <person name="Navidi A."/>
            <person name="Naylor J."/>
            <person name="Negash T."/>
            <person name="Nguyen T."/>
            <person name="Nguyen N."/>
            <person name="Nicol R."/>
            <person name="Norbu C."/>
            <person name="Norbu N."/>
            <person name="Novod N."/>
            <person name="O'Neill B."/>
            <person name="Osman S."/>
            <person name="Markiewicz E."/>
            <person name="Oyono O.L."/>
            <person name="Patti C."/>
            <person name="Phunkhang P."/>
            <person name="Pierre F."/>
            <person name="Priest M."/>
            <person name="Raghuraman S."/>
            <person name="Rege F."/>
            <person name="Reyes R."/>
            <person name="Rise C."/>
            <person name="Rogov P."/>
            <person name="Ross K."/>
            <person name="Ryan E."/>
            <person name="Settipalli S."/>
            <person name="Shea T."/>
            <person name="Sherpa N."/>
            <person name="Shi L."/>
            <person name="Shih D."/>
            <person name="Sparrow T."/>
            <person name="Spaulding J."/>
            <person name="Stalker J."/>
            <person name="Stange-Thomann N."/>
            <person name="Stavropoulos S."/>
            <person name="Stone C."/>
            <person name="Strader C."/>
            <person name="Tesfaye S."/>
            <person name="Thomson T."/>
            <person name="Thoulutsang Y."/>
            <person name="Thoulutsang D."/>
            <person name="Topham K."/>
            <person name="Topping I."/>
            <person name="Tsamla T."/>
            <person name="Vassiliev H."/>
            <person name="Vo A."/>
            <person name="Wangchuk T."/>
            <person name="Wangdi T."/>
            <person name="Weiand M."/>
            <person name="Wilkinson J."/>
            <person name="Wilson A."/>
            <person name="Yadav S."/>
            <person name="Young G."/>
            <person name="Yu Q."/>
            <person name="Zembek L."/>
            <person name="Zhong D."/>
            <person name="Zimmer A."/>
            <person name="Zwirko Z."/>
            <person name="Jaffe D.B."/>
            <person name="Alvarez P."/>
            <person name="Brockman W."/>
            <person name="Butler J."/>
            <person name="Chin C."/>
            <person name="Gnerre S."/>
            <person name="Grabherr M."/>
            <person name="Kleber M."/>
            <person name="Mauceli E."/>
            <person name="MacCallum I."/>
        </authorList>
    </citation>
    <scope>NUCLEOTIDE SEQUENCE [LARGE SCALE GENOMIC DNA]</scope>
    <source>
        <strain evidence="2">Tucson 14030-0811.24</strain>
    </source>
</reference>
<evidence type="ECO:0000313" key="1">
    <source>
        <dbReference type="EMBL" id="KRG00271.1"/>
    </source>
</evidence>
<sequence length="96" mass="11052">MATDEDRMHVWLFKVMTTSAMETEIEMMDPRVKKITLIISQAAPGKSIRQVLADDLIVSHNVDGRNGKYSLKAYPNFLSVLLGKQYKFERVFFIAR</sequence>
<protein>
    <submittedName>
        <fullName evidence="1">Uncharacterized protein</fullName>
    </submittedName>
</protein>
<organism evidence="1 2">
    <name type="scientific">Drosophila willistoni</name>
    <name type="common">Fruit fly</name>
    <dbReference type="NCBI Taxonomy" id="7260"/>
    <lineage>
        <taxon>Eukaryota</taxon>
        <taxon>Metazoa</taxon>
        <taxon>Ecdysozoa</taxon>
        <taxon>Arthropoda</taxon>
        <taxon>Hexapoda</taxon>
        <taxon>Insecta</taxon>
        <taxon>Pterygota</taxon>
        <taxon>Neoptera</taxon>
        <taxon>Endopterygota</taxon>
        <taxon>Diptera</taxon>
        <taxon>Brachycera</taxon>
        <taxon>Muscomorpha</taxon>
        <taxon>Ephydroidea</taxon>
        <taxon>Drosophilidae</taxon>
        <taxon>Drosophila</taxon>
        <taxon>Sophophora</taxon>
    </lineage>
</organism>
<evidence type="ECO:0000313" key="2">
    <source>
        <dbReference type="Proteomes" id="UP000007798"/>
    </source>
</evidence>
<accession>A0A0Q9WVX9</accession>
<dbReference type="EMBL" id="CH964282">
    <property type="protein sequence ID" value="KRG00271.1"/>
    <property type="molecule type" value="Genomic_DNA"/>
</dbReference>
<dbReference type="OrthoDB" id="7838802at2759"/>
<dbReference type="AlphaFoldDB" id="A0A0Q9WVX9"/>
<dbReference type="Proteomes" id="UP000007798">
    <property type="component" value="Unassembled WGS sequence"/>
</dbReference>
<proteinExistence type="predicted"/>
<name>A0A0Q9WVX9_DROWI</name>
<keyword evidence="2" id="KW-1185">Reference proteome</keyword>